<evidence type="ECO:0000256" key="2">
    <source>
        <dbReference type="ARBA" id="ARBA00022490"/>
    </source>
</evidence>
<keyword evidence="5" id="KW-0862">Zinc</keyword>
<dbReference type="AlphaFoldDB" id="A0A0C7NEU8"/>
<dbReference type="InterPro" id="IPR043145">
    <property type="entry name" value="Znf_ZZ_sf"/>
</dbReference>
<dbReference type="Proteomes" id="UP000054304">
    <property type="component" value="Unassembled WGS sequence"/>
</dbReference>
<keyword evidence="4 8" id="KW-0863">Zinc-finger</keyword>
<evidence type="ECO:0000256" key="3">
    <source>
        <dbReference type="ARBA" id="ARBA00022723"/>
    </source>
</evidence>
<dbReference type="RefSeq" id="XP_022630441.1">
    <property type="nucleotide sequence ID" value="XM_022770534.1"/>
</dbReference>
<keyword evidence="3" id="KW-0479">Metal-binding</keyword>
<dbReference type="SMART" id="SM00291">
    <property type="entry name" value="ZnF_ZZ"/>
    <property type="match status" value="1"/>
</dbReference>
<dbReference type="Gene3D" id="2.60.40.2830">
    <property type="match status" value="1"/>
</dbReference>
<evidence type="ECO:0000259" key="10">
    <source>
        <dbReference type="PROSITE" id="PS50135"/>
    </source>
</evidence>
<dbReference type="OrthoDB" id="661148at2759"/>
<dbReference type="STRING" id="1245769.A0A0C7NEU8"/>
<dbReference type="Pfam" id="PF25299">
    <property type="entry name" value="ZZ_ADA2"/>
    <property type="match status" value="1"/>
</dbReference>
<keyword evidence="9" id="KW-0175">Coiled coil</keyword>
<dbReference type="Pfam" id="PF12744">
    <property type="entry name" value="ATG19"/>
    <property type="match status" value="1"/>
</dbReference>
<comment type="subcellular location">
    <subcellularLocation>
        <location evidence="1">Cytoplasm</location>
        <location evidence="1">Cytoskeleton</location>
    </subcellularLocation>
</comment>
<dbReference type="GO" id="GO:0005886">
    <property type="term" value="C:plasma membrane"/>
    <property type="evidence" value="ECO:0007669"/>
    <property type="project" value="TreeGrafter"/>
</dbReference>
<dbReference type="HOGENOM" id="CLU_524842_0_0_1"/>
<gene>
    <name evidence="11" type="ORF">LALA0_S10e05512g</name>
</gene>
<evidence type="ECO:0000256" key="6">
    <source>
        <dbReference type="ARBA" id="ARBA00022837"/>
    </source>
</evidence>
<dbReference type="EMBL" id="LN736369">
    <property type="protein sequence ID" value="CEP64232.1"/>
    <property type="molecule type" value="Genomic_DNA"/>
</dbReference>
<dbReference type="InterPro" id="IPR000433">
    <property type="entry name" value="Znf_ZZ"/>
</dbReference>
<accession>A0A0C7NEU8</accession>
<dbReference type="InterPro" id="IPR024543">
    <property type="entry name" value="Atg19/Atg34_C"/>
</dbReference>
<sequence length="519" mass="58080">MESPGIYGLYPLFFYGNSNADGVCYRVAPGSISKSYLNALFAPQLGPNSVDAGILRFETTGPPNETHRGLLTTDAEVTWFKSCFQWARTASIRVERAGNPKVDQKKIEENSSQGLVSIPAEQIQTLIDSIQKLEISLANKQETASHAEDHHLPSQCDTLHEEVVCDGCFPEPLQGSNTTSPSCNESGFIKGPRYKCVYCYNFDLCSTCVARGVEIGTHKKYHNMIQINSPDPDLNKLCSALNNTTKTKPWSEPEIYKNSKFSVSNTDRDVIIDIPERNAAVFNYFSKVETESELVELIQNHENYQELLHKVGGDKSKLDDAIDQFLEPKYSDASSGSLDASVATAREDDNLIVVEVSKREHVISFRLWNKGPDSVPSGLKLVFRCFEPPSTVPIKCTLHMGPHEFQMGHYKTLNFNCRGMIDHFLMQNTYQVDLVDHEDQVVYTGCSQGEPTICLRPLVLMGIQESVYAEAREDDTSLVTTVHDDSDDHDIISNTVSNDENAKYYSDLEEYDFLSDSDI</sequence>
<proteinExistence type="predicted"/>
<evidence type="ECO:0000256" key="9">
    <source>
        <dbReference type="SAM" id="Coils"/>
    </source>
</evidence>
<keyword evidence="12" id="KW-1185">Reference proteome</keyword>
<evidence type="ECO:0000256" key="7">
    <source>
        <dbReference type="ARBA" id="ARBA00023212"/>
    </source>
</evidence>
<feature type="coiled-coil region" evidence="9">
    <location>
        <begin position="123"/>
        <end position="150"/>
    </location>
</feature>
<keyword evidence="6" id="KW-0106">Calcium</keyword>
<evidence type="ECO:0000256" key="1">
    <source>
        <dbReference type="ARBA" id="ARBA00004245"/>
    </source>
</evidence>
<protein>
    <submittedName>
        <fullName evidence="11">LALA0S10e05512g1_1</fullName>
    </submittedName>
</protein>
<dbReference type="Gene3D" id="3.30.60.90">
    <property type="match status" value="1"/>
</dbReference>
<organism evidence="11 12">
    <name type="scientific">Lachancea lanzarotensis</name>
    <dbReference type="NCBI Taxonomy" id="1245769"/>
    <lineage>
        <taxon>Eukaryota</taxon>
        <taxon>Fungi</taxon>
        <taxon>Dikarya</taxon>
        <taxon>Ascomycota</taxon>
        <taxon>Saccharomycotina</taxon>
        <taxon>Saccharomycetes</taxon>
        <taxon>Saccharomycetales</taxon>
        <taxon>Saccharomycetaceae</taxon>
        <taxon>Lachancea</taxon>
    </lineage>
</organism>
<name>A0A0C7NEU8_9SACH</name>
<dbReference type="GO" id="GO:0008270">
    <property type="term" value="F:zinc ion binding"/>
    <property type="evidence" value="ECO:0007669"/>
    <property type="project" value="UniProtKB-KW"/>
</dbReference>
<dbReference type="CDD" id="cd12213">
    <property type="entry name" value="ABD"/>
    <property type="match status" value="1"/>
</dbReference>
<dbReference type="InterPro" id="IPR050774">
    <property type="entry name" value="KCMF1/Dystrophin"/>
</dbReference>
<dbReference type="PANTHER" id="PTHR12268:SF14">
    <property type="entry name" value="DYSTROPHIN-1"/>
    <property type="match status" value="1"/>
</dbReference>
<dbReference type="PROSITE" id="PS50135">
    <property type="entry name" value="ZF_ZZ_2"/>
    <property type="match status" value="1"/>
</dbReference>
<evidence type="ECO:0000256" key="4">
    <source>
        <dbReference type="ARBA" id="ARBA00022771"/>
    </source>
</evidence>
<keyword evidence="2" id="KW-0963">Cytoplasm</keyword>
<dbReference type="CDD" id="cd02340">
    <property type="entry name" value="ZZ_NBR1_like"/>
    <property type="match status" value="1"/>
</dbReference>
<evidence type="ECO:0000313" key="12">
    <source>
        <dbReference type="Proteomes" id="UP000054304"/>
    </source>
</evidence>
<dbReference type="SUPFAM" id="SSF57850">
    <property type="entry name" value="RING/U-box"/>
    <property type="match status" value="1"/>
</dbReference>
<keyword evidence="7" id="KW-0206">Cytoskeleton</keyword>
<dbReference type="PANTHER" id="PTHR12268">
    <property type="entry name" value="E3 UBIQUITIN-PROTEIN LIGASE KCMF1"/>
    <property type="match status" value="1"/>
</dbReference>
<evidence type="ECO:0000256" key="5">
    <source>
        <dbReference type="ARBA" id="ARBA00022833"/>
    </source>
</evidence>
<reference evidence="11 12" key="1">
    <citation type="submission" date="2014-12" db="EMBL/GenBank/DDBJ databases">
        <authorList>
            <person name="Neuveglise Cecile"/>
        </authorList>
    </citation>
    <scope>NUCLEOTIDE SEQUENCE [LARGE SCALE GENOMIC DNA]</scope>
    <source>
        <strain evidence="11 12">CBS 12615</strain>
    </source>
</reference>
<feature type="domain" description="ZZ-type" evidence="10">
    <location>
        <begin position="175"/>
        <end position="232"/>
    </location>
</feature>
<evidence type="ECO:0000313" key="11">
    <source>
        <dbReference type="EMBL" id="CEP64232.1"/>
    </source>
</evidence>
<dbReference type="GeneID" id="34687779"/>
<evidence type="ECO:0000256" key="8">
    <source>
        <dbReference type="PROSITE-ProRule" id="PRU00228"/>
    </source>
</evidence>